<protein>
    <recommendedName>
        <fullName evidence="2">Reelin domain-containing protein</fullName>
    </recommendedName>
</protein>
<reference evidence="3" key="1">
    <citation type="submission" date="2021-11" db="EMBL/GenBank/DDBJ databases">
        <authorList>
            <person name="Schell T."/>
        </authorList>
    </citation>
    <scope>NUCLEOTIDE SEQUENCE</scope>
    <source>
        <strain evidence="3">M5</strain>
    </source>
</reference>
<name>A0A8J2S776_9CRUS</name>
<dbReference type="PANTHER" id="PTHR45828">
    <property type="entry name" value="CYTOCHROME B561/FERRIC REDUCTASE TRANSMEMBRANE"/>
    <property type="match status" value="1"/>
</dbReference>
<evidence type="ECO:0000313" key="3">
    <source>
        <dbReference type="EMBL" id="CAH0110766.1"/>
    </source>
</evidence>
<feature type="chain" id="PRO_5035310064" description="Reelin domain-containing protein" evidence="1">
    <location>
        <begin position="22"/>
        <end position="442"/>
    </location>
</feature>
<keyword evidence="1" id="KW-0732">Signal</keyword>
<dbReference type="InterPro" id="IPR002861">
    <property type="entry name" value="Reeler_dom"/>
</dbReference>
<dbReference type="EMBL" id="CAKKLH010000306">
    <property type="protein sequence ID" value="CAH0110766.1"/>
    <property type="molecule type" value="Genomic_DNA"/>
</dbReference>
<feature type="signal peptide" evidence="1">
    <location>
        <begin position="1"/>
        <end position="21"/>
    </location>
</feature>
<keyword evidence="4" id="KW-1185">Reference proteome</keyword>
<dbReference type="PANTHER" id="PTHR45828:SF33">
    <property type="entry name" value="DOMON DOMAIN-CONTAINING PROTEIN"/>
    <property type="match status" value="1"/>
</dbReference>
<dbReference type="CDD" id="cd08544">
    <property type="entry name" value="Reeler"/>
    <property type="match status" value="1"/>
</dbReference>
<dbReference type="GO" id="GO:0016020">
    <property type="term" value="C:membrane"/>
    <property type="evidence" value="ECO:0007669"/>
    <property type="project" value="TreeGrafter"/>
</dbReference>
<proteinExistence type="predicted"/>
<dbReference type="AlphaFoldDB" id="A0A8J2S776"/>
<comment type="caution">
    <text evidence="3">The sequence shown here is derived from an EMBL/GenBank/DDBJ whole genome shotgun (WGS) entry which is preliminary data.</text>
</comment>
<evidence type="ECO:0000259" key="2">
    <source>
        <dbReference type="PROSITE" id="PS51019"/>
    </source>
</evidence>
<dbReference type="InterPro" id="IPR042307">
    <property type="entry name" value="Reeler_sf"/>
</dbReference>
<dbReference type="OrthoDB" id="6418377at2759"/>
<accession>A0A8J2S776</accession>
<gene>
    <name evidence="3" type="ORF">DGAL_LOCUS14370</name>
</gene>
<dbReference type="InterPro" id="IPR051237">
    <property type="entry name" value="Ferric-chelate_Red/DefProt"/>
</dbReference>
<evidence type="ECO:0000313" key="4">
    <source>
        <dbReference type="Proteomes" id="UP000789390"/>
    </source>
</evidence>
<dbReference type="Gene3D" id="2.60.40.4060">
    <property type="entry name" value="Reeler domain"/>
    <property type="match status" value="1"/>
</dbReference>
<evidence type="ECO:0000256" key="1">
    <source>
        <dbReference type="SAM" id="SignalP"/>
    </source>
</evidence>
<feature type="domain" description="Reelin" evidence="2">
    <location>
        <begin position="57"/>
        <end position="231"/>
    </location>
</feature>
<organism evidence="3 4">
    <name type="scientific">Daphnia galeata</name>
    <dbReference type="NCBI Taxonomy" id="27404"/>
    <lineage>
        <taxon>Eukaryota</taxon>
        <taxon>Metazoa</taxon>
        <taxon>Ecdysozoa</taxon>
        <taxon>Arthropoda</taxon>
        <taxon>Crustacea</taxon>
        <taxon>Branchiopoda</taxon>
        <taxon>Diplostraca</taxon>
        <taxon>Cladocera</taxon>
        <taxon>Anomopoda</taxon>
        <taxon>Daphniidae</taxon>
        <taxon>Daphnia</taxon>
    </lineage>
</organism>
<dbReference type="PROSITE" id="PS51019">
    <property type="entry name" value="REELIN"/>
    <property type="match status" value="1"/>
</dbReference>
<sequence>MLWFPVVIIIVVSFLCDFSRAAFLLGYTAESCDDLRPHRIPFVQDVMGQSGGFQPGLGSNGLPINAPGFNRPNPNGNANGPDGVNIQPVLMTTVTPYRILTGDSRYKKGRAIEVRLEGREYFEAFVMEARALGGGPTNKLPQAGVGRFVGAPKTAMFLSCRDRSSSAVVNAPNPVRMNNLTFTWEAPFQDVGDIYFIASVLLGDRYWVFTSERLLSNPFPGELVGCGIRRTCVRLCGYYQSSPICSLDEAEYVLIIEIDPSLREAQITIGGFIRDPQTYVAFGMAYSDFSLTDMDMSVCMLDRGRVTLGHYYVKQEIFPPFPHAGAMIDSLVSHNFQQIIVPDLTDLDNNRLWCRFRRPLLPYGPTSINPTRSMYHYYFKGPKNNSGIYLPESIYKMNISPRQYNITEFYTDVQISNNAFLPVARHLVTFFLLLIGLHSRAI</sequence>
<dbReference type="Proteomes" id="UP000789390">
    <property type="component" value="Unassembled WGS sequence"/>
</dbReference>
<dbReference type="Pfam" id="PF02014">
    <property type="entry name" value="Reeler"/>
    <property type="match status" value="1"/>
</dbReference>